<sequence length="69" mass="8022">MTYSYCNFFVYNYRQVQNYVSVQAKQKQHERYEAVAVQVLRGRAGYKPAVKSRFSKSASSKFSHTIAFA</sequence>
<accession>A0A927DY23</accession>
<organism evidence="1 2">
    <name type="scientific">Klebsiella pneumoniae</name>
    <dbReference type="NCBI Taxonomy" id="573"/>
    <lineage>
        <taxon>Bacteria</taxon>
        <taxon>Pseudomonadati</taxon>
        <taxon>Pseudomonadota</taxon>
        <taxon>Gammaproteobacteria</taxon>
        <taxon>Enterobacterales</taxon>
        <taxon>Enterobacteriaceae</taxon>
        <taxon>Klebsiella/Raoultella group</taxon>
        <taxon>Klebsiella</taxon>
        <taxon>Klebsiella pneumoniae complex</taxon>
    </lineage>
</organism>
<dbReference type="EMBL" id="JACXTF010000005">
    <property type="protein sequence ID" value="MBD3720661.1"/>
    <property type="molecule type" value="Genomic_DNA"/>
</dbReference>
<comment type="caution">
    <text evidence="1">The sequence shown here is derived from an EMBL/GenBank/DDBJ whole genome shotgun (WGS) entry which is preliminary data.</text>
</comment>
<evidence type="ECO:0000313" key="1">
    <source>
        <dbReference type="EMBL" id="MBD3720661.1"/>
    </source>
</evidence>
<evidence type="ECO:0000313" key="2">
    <source>
        <dbReference type="Proteomes" id="UP000622731"/>
    </source>
</evidence>
<protein>
    <submittedName>
        <fullName evidence="1">Uncharacterized protein</fullName>
    </submittedName>
</protein>
<reference evidence="1" key="1">
    <citation type="submission" date="2020-07" db="EMBL/GenBank/DDBJ databases">
        <title>Clinical and genomic characterization of carbapenemase-producing Enterobacterales causing secondary infections during the COVID-19 crisis at a New York City hospital.</title>
        <authorList>
            <person name="Gomez-Simmonds A."/>
            <person name="Annavajhala M.K."/>
            <person name="Uhlemann A.-C."/>
        </authorList>
    </citation>
    <scope>NUCLEOTIDE SEQUENCE</scope>
    <source>
        <strain evidence="1">NK1594</strain>
    </source>
</reference>
<dbReference type="AlphaFoldDB" id="A0A927DY23"/>
<gene>
    <name evidence="1" type="ORF">IE988_31550</name>
</gene>
<proteinExistence type="predicted"/>
<dbReference type="Proteomes" id="UP000622731">
    <property type="component" value="Unassembled WGS sequence"/>
</dbReference>
<name>A0A927DY23_KLEPN</name>